<evidence type="ECO:0000313" key="2">
    <source>
        <dbReference type="Proteomes" id="UP001320706"/>
    </source>
</evidence>
<reference evidence="1" key="1">
    <citation type="submission" date="2024-02" db="EMBL/GenBank/DDBJ databases">
        <title>Metagenome Assembled Genome of Zalaria obscura JY119.</title>
        <authorList>
            <person name="Vighnesh L."/>
            <person name="Jagadeeshwari U."/>
            <person name="Venkata Ramana C."/>
            <person name="Sasikala C."/>
        </authorList>
    </citation>
    <scope>NUCLEOTIDE SEQUENCE</scope>
    <source>
        <strain evidence="1">JY119</strain>
    </source>
</reference>
<name>A0ACC3SFF0_9PEZI</name>
<evidence type="ECO:0000313" key="1">
    <source>
        <dbReference type="EMBL" id="KAK8211574.1"/>
    </source>
</evidence>
<proteinExistence type="predicted"/>
<protein>
    <submittedName>
        <fullName evidence="1">Uncharacterized protein</fullName>
    </submittedName>
</protein>
<keyword evidence="2" id="KW-1185">Reference proteome</keyword>
<accession>A0ACC3SFF0</accession>
<gene>
    <name evidence="1" type="ORF">M8818_003229</name>
</gene>
<dbReference type="EMBL" id="JAMKPW020000013">
    <property type="protein sequence ID" value="KAK8211574.1"/>
    <property type="molecule type" value="Genomic_DNA"/>
</dbReference>
<comment type="caution">
    <text evidence="1">The sequence shown here is derived from an EMBL/GenBank/DDBJ whole genome shotgun (WGS) entry which is preliminary data.</text>
</comment>
<sequence>MAATASYSSTSPNLYQNQWDHAAPHSTQTNGSSRPLHNKRSANNINGHDGQQRGSDVRSRRPSQYSANTSLARKQSRETGLNEEDADADDSAWIHRDKLAQIESREMAEAGIRVRKPSSRSASRSASRASNKRARSREPHAGYNPTEEENRQLPLPGDQHPRTRMVPTRADEDTEDVGRDGTFDHELRTPEEVAAEFIPQTYSSSPPTQYPRTLQRPATSRIPIAKTSPSPLPNKVLERDSPLPRSRHGSNTFDDDGLAYQRPRHRSMSLGSQAMLDDAGINTGTPSRSRPASSHIAASPSAFAKAQPRTPSSAKRNITTPAPRSASGTKLRATSGAKPRPASSHHPRPSGAVNRPEGEAPWIATMYKPDPRLPPDQQLLPTLAKKKMQEQWEKEGKTGDAYDRDLRLLNDRDLSRGEDAREGAQRGVDEGDKGLGFDADRGRAAGGDAELSPSGPGASGGYKITPTIQNPQIPALRPDMVSSHTSIHGPPKAGVKRMGDVDEEKGGKEKEKGCCGCVMM</sequence>
<organism evidence="1 2">
    <name type="scientific">Zalaria obscura</name>
    <dbReference type="NCBI Taxonomy" id="2024903"/>
    <lineage>
        <taxon>Eukaryota</taxon>
        <taxon>Fungi</taxon>
        <taxon>Dikarya</taxon>
        <taxon>Ascomycota</taxon>
        <taxon>Pezizomycotina</taxon>
        <taxon>Dothideomycetes</taxon>
        <taxon>Dothideomycetidae</taxon>
        <taxon>Dothideales</taxon>
        <taxon>Zalariaceae</taxon>
        <taxon>Zalaria</taxon>
    </lineage>
</organism>
<dbReference type="Proteomes" id="UP001320706">
    <property type="component" value="Unassembled WGS sequence"/>
</dbReference>